<dbReference type="InterPro" id="IPR029063">
    <property type="entry name" value="SAM-dependent_MTases_sf"/>
</dbReference>
<evidence type="ECO:0000313" key="8">
    <source>
        <dbReference type="EMBL" id="PYD66292.1"/>
    </source>
</evidence>
<sequence>MGTDINTLVDLNTDDKDAIIASLKEQIETMERERSGLFLSYPGRNPNLADSFASIPRVAFKLDKGMEIDNDEDMPAHKIIEGDNLKIMASLEICFGGKVDLIVTDPPYNTGKDFRYNDNYKGGKASILDTDDKNRHAHWLTFMRERLFAMRKMLSNSGIIAICIDSREETHLGCLMNEIFGEDNFITKLTWVKKAAANDAKRFQELTEAVFIYAKDINKAVIKRMKRDPEKDMKAYDKNKLDDDVEPWTGYQLTARSGTKIFAIQSPFTGELHYPGTRYWIRAPQTIADILSEYGSQYVIKDIGDGHAPAVVLDGCEFKDGKCTNLEDILLGASQKARDRYAKGSWPSIWFGKDGKGTPYAKKYLKDTKAPPPKNFLLQTESGGVNGKKELSEIVGKWHDFKTVKPLKLIKYLIEALCPEDGIVMDPFAGSGTTGHAVLDMNREGDKRTFIMMEQGNEANDDMYARSLTYERVKAVIGNDNLSFFELSNTPFPRAI</sequence>
<dbReference type="Gene3D" id="3.40.50.150">
    <property type="entry name" value="Vaccinia Virus protein VP39"/>
    <property type="match status" value="1"/>
</dbReference>
<proteinExistence type="inferred from homology"/>
<protein>
    <recommendedName>
        <fullName evidence="2">site-specific DNA-methyltransferase (adenine-specific)</fullName>
        <ecNumber evidence="2">2.1.1.72</ecNumber>
    </recommendedName>
</protein>
<evidence type="ECO:0000313" key="9">
    <source>
        <dbReference type="Proteomes" id="UP000247512"/>
    </source>
</evidence>
<evidence type="ECO:0000256" key="3">
    <source>
        <dbReference type="ARBA" id="ARBA00022603"/>
    </source>
</evidence>
<dbReference type="Pfam" id="PF01555">
    <property type="entry name" value="N6_N4_Mtase"/>
    <property type="match status" value="1"/>
</dbReference>
<reference evidence="8 9" key="1">
    <citation type="submission" date="2017-06" db="EMBL/GenBank/DDBJ databases">
        <title>A draft genome sequence of Komagataeibacter nataicola LMG 1536.</title>
        <authorList>
            <person name="Skraban J."/>
            <person name="Cleenwerck I."/>
            <person name="Vandamme P."/>
            <person name="Trcek J."/>
        </authorList>
    </citation>
    <scope>NUCLEOTIDE SEQUENCE [LARGE SCALE GENOMIC DNA]</scope>
    <source>
        <strain evidence="8 9">LMG 1536</strain>
    </source>
</reference>
<dbReference type="SUPFAM" id="SSF53335">
    <property type="entry name" value="S-adenosyl-L-methionine-dependent methyltransferases"/>
    <property type="match status" value="1"/>
</dbReference>
<evidence type="ECO:0000259" key="7">
    <source>
        <dbReference type="Pfam" id="PF01555"/>
    </source>
</evidence>
<dbReference type="PRINTS" id="PR00506">
    <property type="entry name" value="D21N6MTFRASE"/>
</dbReference>
<gene>
    <name evidence="8" type="ORF">CDI09_09090</name>
</gene>
<keyword evidence="4" id="KW-0808">Transferase</keyword>
<name>A0ABX5PAL8_9PROT</name>
<dbReference type="RefSeq" id="WP_078528295.1">
    <property type="nucleotide sequence ID" value="NZ_CP019876.1"/>
</dbReference>
<dbReference type="InterPro" id="IPR002295">
    <property type="entry name" value="N4/N6-MTase_EcoPI_Mod-like"/>
</dbReference>
<evidence type="ECO:0000256" key="4">
    <source>
        <dbReference type="ARBA" id="ARBA00022679"/>
    </source>
</evidence>
<evidence type="ECO:0000256" key="5">
    <source>
        <dbReference type="ARBA" id="ARBA00022691"/>
    </source>
</evidence>
<dbReference type="Proteomes" id="UP000247512">
    <property type="component" value="Unassembled WGS sequence"/>
</dbReference>
<dbReference type="PROSITE" id="PS00092">
    <property type="entry name" value="N6_MTASE"/>
    <property type="match status" value="1"/>
</dbReference>
<dbReference type="InterPro" id="IPR002052">
    <property type="entry name" value="DNA_methylase_N6_adenine_CS"/>
</dbReference>
<dbReference type="EC" id="2.1.1.72" evidence="2"/>
<accession>A0ABX5PAL8</accession>
<evidence type="ECO:0000256" key="2">
    <source>
        <dbReference type="ARBA" id="ARBA00011900"/>
    </source>
</evidence>
<keyword evidence="5" id="KW-0949">S-adenosyl-L-methionine</keyword>
<comment type="caution">
    <text evidence="8">The sequence shown here is derived from an EMBL/GenBank/DDBJ whole genome shotgun (WGS) entry which is preliminary data.</text>
</comment>
<keyword evidence="9" id="KW-1185">Reference proteome</keyword>
<comment type="catalytic activity">
    <reaction evidence="6">
        <text>a 2'-deoxyadenosine in DNA + S-adenosyl-L-methionine = an N(6)-methyl-2'-deoxyadenosine in DNA + S-adenosyl-L-homocysteine + H(+)</text>
        <dbReference type="Rhea" id="RHEA:15197"/>
        <dbReference type="Rhea" id="RHEA-COMP:12418"/>
        <dbReference type="Rhea" id="RHEA-COMP:12419"/>
        <dbReference type="ChEBI" id="CHEBI:15378"/>
        <dbReference type="ChEBI" id="CHEBI:57856"/>
        <dbReference type="ChEBI" id="CHEBI:59789"/>
        <dbReference type="ChEBI" id="CHEBI:90615"/>
        <dbReference type="ChEBI" id="CHEBI:90616"/>
        <dbReference type="EC" id="2.1.1.72"/>
    </reaction>
</comment>
<organism evidence="8 9">
    <name type="scientific">Komagataeibacter nataicola</name>
    <dbReference type="NCBI Taxonomy" id="265960"/>
    <lineage>
        <taxon>Bacteria</taxon>
        <taxon>Pseudomonadati</taxon>
        <taxon>Pseudomonadota</taxon>
        <taxon>Alphaproteobacteria</taxon>
        <taxon>Acetobacterales</taxon>
        <taxon>Acetobacteraceae</taxon>
        <taxon>Komagataeibacter</taxon>
    </lineage>
</organism>
<evidence type="ECO:0000256" key="6">
    <source>
        <dbReference type="ARBA" id="ARBA00047942"/>
    </source>
</evidence>
<keyword evidence="3" id="KW-0489">Methyltransferase</keyword>
<dbReference type="InterPro" id="IPR002941">
    <property type="entry name" value="DNA_methylase_N4/N6"/>
</dbReference>
<feature type="domain" description="DNA methylase N-4/N-6" evidence="7">
    <location>
        <begin position="99"/>
        <end position="459"/>
    </location>
</feature>
<evidence type="ECO:0000256" key="1">
    <source>
        <dbReference type="ARBA" id="ARBA00006594"/>
    </source>
</evidence>
<comment type="similarity">
    <text evidence="1">Belongs to the N(4)/N(6)-methyltransferase family.</text>
</comment>
<dbReference type="EMBL" id="NIRT01000013">
    <property type="protein sequence ID" value="PYD66292.1"/>
    <property type="molecule type" value="Genomic_DNA"/>
</dbReference>